<keyword evidence="1" id="KW-0175">Coiled coil</keyword>
<dbReference type="InterPro" id="IPR000061">
    <property type="entry name" value="Surp"/>
</dbReference>
<dbReference type="AlphaFoldDB" id="A0AAV8X6D3"/>
<dbReference type="SUPFAM" id="SSF109905">
    <property type="entry name" value="Surp module (SWAP domain)"/>
    <property type="match status" value="1"/>
</dbReference>
<dbReference type="InterPro" id="IPR008942">
    <property type="entry name" value="ENTH_VHS"/>
</dbReference>
<dbReference type="PROSITE" id="PS50128">
    <property type="entry name" value="SURP"/>
    <property type="match status" value="1"/>
</dbReference>
<feature type="compositionally biased region" description="Polar residues" evidence="2">
    <location>
        <begin position="405"/>
        <end position="431"/>
    </location>
</feature>
<dbReference type="Proteomes" id="UP001162162">
    <property type="component" value="Unassembled WGS sequence"/>
</dbReference>
<evidence type="ECO:0000313" key="5">
    <source>
        <dbReference type="Proteomes" id="UP001162162"/>
    </source>
</evidence>
<feature type="coiled-coil region" evidence="1">
    <location>
        <begin position="157"/>
        <end position="210"/>
    </location>
</feature>
<keyword evidence="5" id="KW-1185">Reference proteome</keyword>
<comment type="caution">
    <text evidence="4">The sequence shown here is derived from an EMBL/GenBank/DDBJ whole genome shotgun (WGS) entry which is preliminary data.</text>
</comment>
<organism evidence="4 5">
    <name type="scientific">Aromia moschata</name>
    <dbReference type="NCBI Taxonomy" id="1265417"/>
    <lineage>
        <taxon>Eukaryota</taxon>
        <taxon>Metazoa</taxon>
        <taxon>Ecdysozoa</taxon>
        <taxon>Arthropoda</taxon>
        <taxon>Hexapoda</taxon>
        <taxon>Insecta</taxon>
        <taxon>Pterygota</taxon>
        <taxon>Neoptera</taxon>
        <taxon>Endopterygota</taxon>
        <taxon>Coleoptera</taxon>
        <taxon>Polyphaga</taxon>
        <taxon>Cucujiformia</taxon>
        <taxon>Chrysomeloidea</taxon>
        <taxon>Cerambycidae</taxon>
        <taxon>Cerambycinae</taxon>
        <taxon>Callichromatini</taxon>
        <taxon>Aromia</taxon>
    </lineage>
</organism>
<protein>
    <recommendedName>
        <fullName evidence="3">SURP motif domain-containing protein</fullName>
    </recommendedName>
</protein>
<dbReference type="GO" id="GO:0046983">
    <property type="term" value="F:protein dimerization activity"/>
    <property type="evidence" value="ECO:0007669"/>
    <property type="project" value="InterPro"/>
</dbReference>
<accession>A0AAV8X6D3</accession>
<dbReference type="GO" id="GO:0006874">
    <property type="term" value="P:intracellular calcium ion homeostasis"/>
    <property type="evidence" value="ECO:0007669"/>
    <property type="project" value="TreeGrafter"/>
</dbReference>
<dbReference type="Gene3D" id="1.10.10.790">
    <property type="entry name" value="Surp module"/>
    <property type="match status" value="1"/>
</dbReference>
<proteinExistence type="predicted"/>
<dbReference type="GO" id="GO:0003723">
    <property type="term" value="F:RNA binding"/>
    <property type="evidence" value="ECO:0007669"/>
    <property type="project" value="InterPro"/>
</dbReference>
<evidence type="ECO:0000313" key="4">
    <source>
        <dbReference type="EMBL" id="KAJ8934305.1"/>
    </source>
</evidence>
<evidence type="ECO:0000256" key="1">
    <source>
        <dbReference type="SAM" id="Coils"/>
    </source>
</evidence>
<reference evidence="4" key="1">
    <citation type="journal article" date="2023" name="Insect Mol. Biol.">
        <title>Genome sequencing provides insights into the evolution of gene families encoding plant cell wall-degrading enzymes in longhorned beetles.</title>
        <authorList>
            <person name="Shin N.R."/>
            <person name="Okamura Y."/>
            <person name="Kirsch R."/>
            <person name="Pauchet Y."/>
        </authorList>
    </citation>
    <scope>NUCLEOTIDE SEQUENCE</scope>
    <source>
        <strain evidence="4">AMC_N1</strain>
    </source>
</reference>
<dbReference type="SUPFAM" id="SSF53098">
    <property type="entry name" value="Ribonuclease H-like"/>
    <property type="match status" value="1"/>
</dbReference>
<gene>
    <name evidence="4" type="ORF">NQ318_008489</name>
</gene>
<dbReference type="InterPro" id="IPR006569">
    <property type="entry name" value="CID_dom"/>
</dbReference>
<dbReference type="InterPro" id="IPR012337">
    <property type="entry name" value="RNaseH-like_sf"/>
</dbReference>
<dbReference type="GO" id="GO:0006396">
    <property type="term" value="P:RNA processing"/>
    <property type="evidence" value="ECO:0007669"/>
    <property type="project" value="InterPro"/>
</dbReference>
<sequence>MGAKKLVTRSDAFAALKWWSIHREEFKILSPIARRFLSTPPGSVPREQLFSSAGLIYEPLNQKRRQYYSLLNTELRNIIDKLAQFVARNGPEFEQMTKNKQKGNPKFQFLYGGEYFNYYQFKVTTEQAIFKQQQSNMVGDQNSNWTTPPPIQNNIEIEQITKQQDALREQIKQSEQNLTAQHTVLLQQQQAQVEQAVANARKNANDLKEALEHVVVPMFCNASIAANGEQNQKLDKLLKLWESKANYLQPDTLEKMRHPLQSYQQYQSDQMAKYATEVAALAQQTKVTFDGYQAQHQAFVCHAMQQIMDLQQQKQNLEQQQQPTPQPQVQQPSPSPSGSSNIIPLETIQASLQQTIQSLSQSANVPLTQSTAQQFPVQNLNPPKPSASENFVPMNISVPPPNLNQPPNATQQPSSSGMTQLPNNVNQQQLKVPNQHPNNVNQLNNLNPPANFTSPPI</sequence>
<dbReference type="EMBL" id="JAPWTK010001053">
    <property type="protein sequence ID" value="KAJ8934305.1"/>
    <property type="molecule type" value="Genomic_DNA"/>
</dbReference>
<dbReference type="SMART" id="SM00648">
    <property type="entry name" value="SWAP"/>
    <property type="match status" value="1"/>
</dbReference>
<dbReference type="Gene3D" id="1.25.40.90">
    <property type="match status" value="1"/>
</dbReference>
<name>A0AAV8X6D3_9CUCU</name>
<evidence type="ECO:0000259" key="3">
    <source>
        <dbReference type="PROSITE" id="PS50128"/>
    </source>
</evidence>
<dbReference type="InterPro" id="IPR008906">
    <property type="entry name" value="HATC_C_dom"/>
</dbReference>
<feature type="compositionally biased region" description="Low complexity" evidence="2">
    <location>
        <begin position="313"/>
        <end position="340"/>
    </location>
</feature>
<evidence type="ECO:0000256" key="2">
    <source>
        <dbReference type="SAM" id="MobiDB-lite"/>
    </source>
</evidence>
<dbReference type="InterPro" id="IPR035967">
    <property type="entry name" value="SWAP/Surp_sf"/>
</dbReference>
<dbReference type="Pfam" id="PF01805">
    <property type="entry name" value="Surp"/>
    <property type="match status" value="1"/>
</dbReference>
<dbReference type="GO" id="GO:0048471">
    <property type="term" value="C:perinuclear region of cytoplasm"/>
    <property type="evidence" value="ECO:0007669"/>
    <property type="project" value="TreeGrafter"/>
</dbReference>
<feature type="domain" description="SURP motif" evidence="3">
    <location>
        <begin position="78"/>
        <end position="120"/>
    </location>
</feature>
<feature type="region of interest" description="Disordered" evidence="2">
    <location>
        <begin position="313"/>
        <end position="342"/>
    </location>
</feature>
<dbReference type="PANTHER" id="PTHR12323">
    <property type="entry name" value="SR-RELATED CTD ASSOCIATED FACTOR 6"/>
    <property type="match status" value="1"/>
</dbReference>
<dbReference type="PANTHER" id="PTHR12323:SF0">
    <property type="entry name" value="CALCIUM HOMEOSTASIS ENDOPLASMIC RETICULUM PROTEIN"/>
    <property type="match status" value="1"/>
</dbReference>
<feature type="compositionally biased region" description="Low complexity" evidence="2">
    <location>
        <begin position="432"/>
        <end position="451"/>
    </location>
</feature>
<feature type="region of interest" description="Disordered" evidence="2">
    <location>
        <begin position="376"/>
        <end position="457"/>
    </location>
</feature>
<dbReference type="Pfam" id="PF05699">
    <property type="entry name" value="Dimer_Tnp_hAT"/>
    <property type="match status" value="1"/>
</dbReference>
<dbReference type="Pfam" id="PF04818">
    <property type="entry name" value="CID"/>
    <property type="match status" value="1"/>
</dbReference>